<evidence type="ECO:0000313" key="7">
    <source>
        <dbReference type="EMBL" id="KTD52533.1"/>
    </source>
</evidence>
<dbReference type="Pfam" id="PF03968">
    <property type="entry name" value="LptD_N"/>
    <property type="match status" value="1"/>
</dbReference>
<dbReference type="HAMAP" id="MF_01411">
    <property type="entry name" value="LPS_assembly_LptD"/>
    <property type="match status" value="1"/>
</dbReference>
<feature type="signal peptide" evidence="4">
    <location>
        <begin position="1"/>
        <end position="31"/>
    </location>
</feature>
<comment type="caution">
    <text evidence="4">Lacks conserved residue(s) required for the propagation of feature annotation.</text>
</comment>
<dbReference type="InterPro" id="IPR020889">
    <property type="entry name" value="LipoPS_assembly_LptD"/>
</dbReference>
<evidence type="ECO:0000256" key="3">
    <source>
        <dbReference type="ARBA" id="ARBA00023237"/>
    </source>
</evidence>
<feature type="domain" description="LptD C-terminal" evidence="6">
    <location>
        <begin position="356"/>
        <end position="752"/>
    </location>
</feature>
<keyword evidence="8" id="KW-1185">Reference proteome</keyword>
<comment type="subcellular location">
    <subcellularLocation>
        <location evidence="4">Cell outer membrane</location>
    </subcellularLocation>
</comment>
<dbReference type="InterPro" id="IPR050218">
    <property type="entry name" value="LptD"/>
</dbReference>
<dbReference type="Proteomes" id="UP000054618">
    <property type="component" value="Unassembled WGS sequence"/>
</dbReference>
<evidence type="ECO:0000256" key="2">
    <source>
        <dbReference type="ARBA" id="ARBA00023136"/>
    </source>
</evidence>
<name>A0A0W0Y6P7_9GAMM</name>
<feature type="domain" description="Organic solvent tolerance-like N-terminal" evidence="5">
    <location>
        <begin position="94"/>
        <end position="232"/>
    </location>
</feature>
<dbReference type="RefSeq" id="WP_083499139.1">
    <property type="nucleotide sequence ID" value="NZ_CAAAIK010000029.1"/>
</dbReference>
<dbReference type="Gene3D" id="2.60.450.10">
    <property type="entry name" value="Lipopolysaccharide (LPS) transport protein A like domain"/>
    <property type="match status" value="1"/>
</dbReference>
<evidence type="ECO:0000259" key="6">
    <source>
        <dbReference type="Pfam" id="PF04453"/>
    </source>
</evidence>
<comment type="caution">
    <text evidence="7">The sequence shown here is derived from an EMBL/GenBank/DDBJ whole genome shotgun (WGS) entry which is preliminary data.</text>
</comment>
<dbReference type="GO" id="GO:0043165">
    <property type="term" value="P:Gram-negative-bacterium-type cell outer membrane assembly"/>
    <property type="evidence" value="ECO:0007669"/>
    <property type="project" value="UniProtKB-UniRule"/>
</dbReference>
<comment type="function">
    <text evidence="4">Together with LptE, is involved in the assembly of lipopolysaccharide (LPS) at the surface of the outer membrane.</text>
</comment>
<gene>
    <name evidence="4" type="primary">lptD</name>
    <name evidence="7" type="ORF">Lqui_0175</name>
</gene>
<dbReference type="PANTHER" id="PTHR30189">
    <property type="entry name" value="LPS-ASSEMBLY PROTEIN"/>
    <property type="match status" value="1"/>
</dbReference>
<accession>A0A0W0Y6P7</accession>
<proteinExistence type="inferred from homology"/>
<keyword evidence="1 4" id="KW-0732">Signal</keyword>
<dbReference type="InterPro" id="IPR005653">
    <property type="entry name" value="OstA-like_N"/>
</dbReference>
<dbReference type="GO" id="GO:1990351">
    <property type="term" value="C:transporter complex"/>
    <property type="evidence" value="ECO:0007669"/>
    <property type="project" value="TreeGrafter"/>
</dbReference>
<evidence type="ECO:0000256" key="4">
    <source>
        <dbReference type="HAMAP-Rule" id="MF_01411"/>
    </source>
</evidence>
<keyword evidence="3 4" id="KW-0998">Cell outer membrane</keyword>
<protein>
    <recommendedName>
        <fullName evidence="4">LPS-assembly protein LptD</fullName>
    </recommendedName>
</protein>
<dbReference type="EMBL" id="LNYS01000004">
    <property type="protein sequence ID" value="KTD52533.1"/>
    <property type="molecule type" value="Genomic_DNA"/>
</dbReference>
<dbReference type="GO" id="GO:0015920">
    <property type="term" value="P:lipopolysaccharide transport"/>
    <property type="evidence" value="ECO:0007669"/>
    <property type="project" value="InterPro"/>
</dbReference>
<comment type="similarity">
    <text evidence="4">Belongs to the LptD family.</text>
</comment>
<dbReference type="AlphaFoldDB" id="A0A0W0Y6P7"/>
<evidence type="ECO:0000256" key="1">
    <source>
        <dbReference type="ARBA" id="ARBA00022729"/>
    </source>
</evidence>
<dbReference type="GO" id="GO:0009279">
    <property type="term" value="C:cell outer membrane"/>
    <property type="evidence" value="ECO:0007669"/>
    <property type="project" value="UniProtKB-SubCell"/>
</dbReference>
<keyword evidence="2 4" id="KW-0472">Membrane</keyword>
<dbReference type="STRING" id="45073.Lqui_0175"/>
<comment type="subunit">
    <text evidence="4">Component of the lipopolysaccharide transport and assembly complex. Interacts with LptE and LptA.</text>
</comment>
<sequence precursor="true">MNSKTISRAFCAGSLLAAVSASLFYFRSVNAETAIIEPVQACVIKPNMEDNDYNRALFARCLNWQTNAAVPVCRGNYTEISIPPLDEDEIRLQADNVSFYREGRSTLSGDVTVQQNERIVNAQTAYVYRDDKTNEITHVELLGNVRYLEPGRLMVARKVTINMQDKSGKAEDVIYRFNTRKQGSILPAWGRASLIERFANKDYFLNKATYSTCAPQDRAWEIRAEKITLDDSEKMGVARNAQLLIRRVPVLYTPYLSFPTSKDRKSGFLIPTKGYSNVGGFDFSLPYYWNMAPNYDATIIPHLYTRRGLMMGGQFRYLTENSSGNINGRFLPHDRAYADFLHDNQLDFPELRGLSKDRWSMQFFDVTRINPNLNLRINYQQVSDDYYLQDFSSNLAVLTERQLLREGELDYTTEHWLFRGLLQSYQTLQPINESRIADIYQRLPQLLAHGVYEDLPFNGNLSLHGQFDNFDWPNSLYYQPEGPRYYFNPILSFPQLRPWGYITPNIELVENYYDVRRYYSDINRDFNNTTPRYYLDSGLYFDRSSSLFGQAFNQTLEPRLFYLYVPFHNQTEIPVYDSAYTIFNADQLFRTNRFSGYDRIGDTNQLSYAVTSRFLSDETGAEKASFTIGQSRYFANRRVQLCQSPTGYCKDVPYTLGYLSPTTDYSPIASRALYRLNPSWVVTGDYVWDPHTRSTDNGNINFHYQPEVNKIITLGYTYLVNGDIVELSEIPLQKNALHQASASFAWPINDAWSTLGAFSYNISKRYDMMTFMGIQYDNCCWAVRLVGGRAFKSLSQAARPQYNDNVYLQLLLKGLGSVGNSDPATIIHTYIPGYRDSFHRY</sequence>
<feature type="chain" id="PRO_5008997600" description="LPS-assembly protein LptD" evidence="4">
    <location>
        <begin position="32"/>
        <end position="841"/>
    </location>
</feature>
<dbReference type="PATRIC" id="fig|45073.5.peg.186"/>
<dbReference type="OrthoDB" id="9760225at2"/>
<organism evidence="7 8">
    <name type="scientific">Legionella quinlivanii</name>
    <dbReference type="NCBI Taxonomy" id="45073"/>
    <lineage>
        <taxon>Bacteria</taxon>
        <taxon>Pseudomonadati</taxon>
        <taxon>Pseudomonadota</taxon>
        <taxon>Gammaproteobacteria</taxon>
        <taxon>Legionellales</taxon>
        <taxon>Legionellaceae</taxon>
        <taxon>Legionella</taxon>
    </lineage>
</organism>
<dbReference type="Pfam" id="PF04453">
    <property type="entry name" value="LptD"/>
    <property type="match status" value="1"/>
</dbReference>
<dbReference type="PANTHER" id="PTHR30189:SF1">
    <property type="entry name" value="LPS-ASSEMBLY PROTEIN LPTD"/>
    <property type="match status" value="1"/>
</dbReference>
<dbReference type="InterPro" id="IPR007543">
    <property type="entry name" value="LptD_C"/>
</dbReference>
<reference evidence="7 8" key="1">
    <citation type="submission" date="2015-11" db="EMBL/GenBank/DDBJ databases">
        <title>Genomic analysis of 38 Legionella species identifies large and diverse effector repertoires.</title>
        <authorList>
            <person name="Burstein D."/>
            <person name="Amaro F."/>
            <person name="Zusman T."/>
            <person name="Lifshitz Z."/>
            <person name="Cohen O."/>
            <person name="Gilbert J.A."/>
            <person name="Pupko T."/>
            <person name="Shuman H.A."/>
            <person name="Segal G."/>
        </authorList>
    </citation>
    <scope>NUCLEOTIDE SEQUENCE [LARGE SCALE GENOMIC DNA]</scope>
    <source>
        <strain evidence="7 8">CDC#1442-AUS-E</strain>
    </source>
</reference>
<evidence type="ECO:0000313" key="8">
    <source>
        <dbReference type="Proteomes" id="UP000054618"/>
    </source>
</evidence>
<evidence type="ECO:0000259" key="5">
    <source>
        <dbReference type="Pfam" id="PF03968"/>
    </source>
</evidence>